<name>A0A1G2V996_9BACT</name>
<evidence type="ECO:0000256" key="5">
    <source>
        <dbReference type="ARBA" id="ARBA00023136"/>
    </source>
</evidence>
<protein>
    <recommendedName>
        <fullName evidence="9">Rod shape-determining protein RodA</fullName>
    </recommendedName>
</protein>
<organism evidence="7 8">
    <name type="scientific">Candidatus Zambryskibacteria bacterium RIFOXYD2_FULL_43_10</name>
    <dbReference type="NCBI Taxonomy" id="1802782"/>
    <lineage>
        <taxon>Bacteria</taxon>
        <taxon>Candidatus Zambryskiibacteriota</taxon>
    </lineage>
</organism>
<dbReference type="GO" id="GO:0015648">
    <property type="term" value="F:lipid-linked peptidoglycan transporter activity"/>
    <property type="evidence" value="ECO:0007669"/>
    <property type="project" value="TreeGrafter"/>
</dbReference>
<comment type="caution">
    <text evidence="7">The sequence shown here is derived from an EMBL/GenBank/DDBJ whole genome shotgun (WGS) entry which is preliminary data.</text>
</comment>
<feature type="transmembrane region" description="Helical" evidence="6">
    <location>
        <begin position="268"/>
        <end position="288"/>
    </location>
</feature>
<dbReference type="InterPro" id="IPR001182">
    <property type="entry name" value="FtsW/RodA"/>
</dbReference>
<evidence type="ECO:0000256" key="6">
    <source>
        <dbReference type="SAM" id="Phobius"/>
    </source>
</evidence>
<feature type="transmembrane region" description="Helical" evidence="6">
    <location>
        <begin position="182"/>
        <end position="202"/>
    </location>
</feature>
<feature type="transmembrane region" description="Helical" evidence="6">
    <location>
        <begin position="133"/>
        <end position="152"/>
    </location>
</feature>
<dbReference type="EMBL" id="MHWZ01000002">
    <property type="protein sequence ID" value="OHB18206.1"/>
    <property type="molecule type" value="Genomic_DNA"/>
</dbReference>
<evidence type="ECO:0000313" key="8">
    <source>
        <dbReference type="Proteomes" id="UP000176868"/>
    </source>
</evidence>
<keyword evidence="4 6" id="KW-1133">Transmembrane helix</keyword>
<evidence type="ECO:0000313" key="7">
    <source>
        <dbReference type="EMBL" id="OHB18206.1"/>
    </source>
</evidence>
<evidence type="ECO:0000256" key="3">
    <source>
        <dbReference type="ARBA" id="ARBA00022960"/>
    </source>
</evidence>
<keyword evidence="3" id="KW-0133">Cell shape</keyword>
<dbReference type="Proteomes" id="UP000176868">
    <property type="component" value="Unassembled WGS sequence"/>
</dbReference>
<feature type="transmembrane region" description="Helical" evidence="6">
    <location>
        <begin position="12"/>
        <end position="32"/>
    </location>
</feature>
<comment type="subcellular location">
    <subcellularLocation>
        <location evidence="1">Membrane</location>
        <topology evidence="1">Multi-pass membrane protein</topology>
    </subcellularLocation>
</comment>
<proteinExistence type="predicted"/>
<dbReference type="GO" id="GO:0032153">
    <property type="term" value="C:cell division site"/>
    <property type="evidence" value="ECO:0007669"/>
    <property type="project" value="TreeGrafter"/>
</dbReference>
<dbReference type="GO" id="GO:0008360">
    <property type="term" value="P:regulation of cell shape"/>
    <property type="evidence" value="ECO:0007669"/>
    <property type="project" value="UniProtKB-KW"/>
</dbReference>
<gene>
    <name evidence="7" type="ORF">A2544_01460</name>
</gene>
<feature type="transmembrane region" description="Helical" evidence="6">
    <location>
        <begin position="158"/>
        <end position="175"/>
    </location>
</feature>
<feature type="transmembrane region" description="Helical" evidence="6">
    <location>
        <begin position="44"/>
        <end position="63"/>
    </location>
</feature>
<evidence type="ECO:0000256" key="2">
    <source>
        <dbReference type="ARBA" id="ARBA00022692"/>
    </source>
</evidence>
<dbReference type="Pfam" id="PF01098">
    <property type="entry name" value="FTSW_RODA_SPOVE"/>
    <property type="match status" value="1"/>
</dbReference>
<feature type="transmembrane region" description="Helical" evidence="6">
    <location>
        <begin position="300"/>
        <end position="320"/>
    </location>
</feature>
<feature type="transmembrane region" description="Helical" evidence="6">
    <location>
        <begin position="69"/>
        <end position="87"/>
    </location>
</feature>
<dbReference type="GO" id="GO:0051301">
    <property type="term" value="P:cell division"/>
    <property type="evidence" value="ECO:0007669"/>
    <property type="project" value="InterPro"/>
</dbReference>
<accession>A0A1G2V996</accession>
<dbReference type="PANTHER" id="PTHR30474">
    <property type="entry name" value="CELL CYCLE PROTEIN"/>
    <property type="match status" value="1"/>
</dbReference>
<evidence type="ECO:0008006" key="9">
    <source>
        <dbReference type="Google" id="ProtNLM"/>
    </source>
</evidence>
<dbReference type="GO" id="GO:0005886">
    <property type="term" value="C:plasma membrane"/>
    <property type="evidence" value="ECO:0007669"/>
    <property type="project" value="TreeGrafter"/>
</dbReference>
<sequence length="364" mass="40958">MTRLGDRLHVDWYLFAPAILLSLAGLVTMNFFTGENYFFFRQSIWLLISVIVFFMAAIVDWRFLRRTKVLVFIFAVTFLALLILLLTGEMTRGAQSWFQFGTFAFQPSDPAKLVIILMLSKYFSRRHIEIKHIRHILVSGMYAFIIFIPVFLQPDFGGSMVILGIWLGMVLVSGISKKHLSFVIILGILTSVILWTSVFAPYQKARIVSFIHPLADVRGVGYNAYQSTIAVGSGEVFGKGIGQGSQSKLRFLPEYETDFIFAAFAEEWGFVGTMILFALYLFLLIRITNNAESAATNFETFFGLGIVILFFVHIAIHAGMNMGVLPVTGITFPFMSYGGSHLVTEWFALGVLSSMKRHSQGPRL</sequence>
<dbReference type="PANTHER" id="PTHR30474:SF1">
    <property type="entry name" value="PEPTIDOGLYCAN GLYCOSYLTRANSFERASE MRDB"/>
    <property type="match status" value="1"/>
</dbReference>
<evidence type="ECO:0000256" key="4">
    <source>
        <dbReference type="ARBA" id="ARBA00022989"/>
    </source>
</evidence>
<reference evidence="7 8" key="1">
    <citation type="journal article" date="2016" name="Nat. Commun.">
        <title>Thousands of microbial genomes shed light on interconnected biogeochemical processes in an aquifer system.</title>
        <authorList>
            <person name="Anantharaman K."/>
            <person name="Brown C.T."/>
            <person name="Hug L.A."/>
            <person name="Sharon I."/>
            <person name="Castelle C.J."/>
            <person name="Probst A.J."/>
            <person name="Thomas B.C."/>
            <person name="Singh A."/>
            <person name="Wilkins M.J."/>
            <person name="Karaoz U."/>
            <person name="Brodie E.L."/>
            <person name="Williams K.H."/>
            <person name="Hubbard S.S."/>
            <person name="Banfield J.F."/>
        </authorList>
    </citation>
    <scope>NUCLEOTIDE SEQUENCE [LARGE SCALE GENOMIC DNA]</scope>
</reference>
<evidence type="ECO:0000256" key="1">
    <source>
        <dbReference type="ARBA" id="ARBA00004141"/>
    </source>
</evidence>
<feature type="transmembrane region" description="Helical" evidence="6">
    <location>
        <begin position="332"/>
        <end position="353"/>
    </location>
</feature>
<dbReference type="AlphaFoldDB" id="A0A1G2V996"/>
<keyword evidence="2 6" id="KW-0812">Transmembrane</keyword>
<keyword evidence="5 6" id="KW-0472">Membrane</keyword>
<dbReference type="STRING" id="1802782.A2544_01460"/>